<dbReference type="VEuPathDB" id="VectorBase:ASIC014084"/>
<gene>
    <name evidence="1" type="ORF">ZHAS_00014084</name>
</gene>
<dbReference type="EMBL" id="KE525314">
    <property type="protein sequence ID" value="KFB46106.1"/>
    <property type="molecule type" value="Genomic_DNA"/>
</dbReference>
<accession>A0A084W7B2</accession>
<reference evidence="1 3" key="1">
    <citation type="journal article" date="2014" name="BMC Genomics">
        <title>Genome sequence of Anopheles sinensis provides insight into genetics basis of mosquito competence for malaria parasites.</title>
        <authorList>
            <person name="Zhou D."/>
            <person name="Zhang D."/>
            <person name="Ding G."/>
            <person name="Shi L."/>
            <person name="Hou Q."/>
            <person name="Ye Y."/>
            <person name="Xu Y."/>
            <person name="Zhou H."/>
            <person name="Xiong C."/>
            <person name="Li S."/>
            <person name="Yu J."/>
            <person name="Hong S."/>
            <person name="Yu X."/>
            <person name="Zou P."/>
            <person name="Chen C."/>
            <person name="Chang X."/>
            <person name="Wang W."/>
            <person name="Lv Y."/>
            <person name="Sun Y."/>
            <person name="Ma L."/>
            <person name="Shen B."/>
            <person name="Zhu C."/>
        </authorList>
    </citation>
    <scope>NUCLEOTIDE SEQUENCE [LARGE SCALE GENOMIC DNA]</scope>
</reference>
<name>A0A084W7B2_ANOSI</name>
<evidence type="ECO:0000313" key="3">
    <source>
        <dbReference type="Proteomes" id="UP000030765"/>
    </source>
</evidence>
<evidence type="ECO:0000313" key="2">
    <source>
        <dbReference type="EnsemblMetazoa" id="ASIC014084-PA"/>
    </source>
</evidence>
<proteinExistence type="predicted"/>
<protein>
    <submittedName>
        <fullName evidence="1 2">Cuticular protein analogous to peritrophins 3-A2</fullName>
    </submittedName>
</protein>
<dbReference type="Proteomes" id="UP000030765">
    <property type="component" value="Unassembled WGS sequence"/>
</dbReference>
<keyword evidence="3" id="KW-1185">Reference proteome</keyword>
<dbReference type="EnsemblMetazoa" id="ASIC014084-RA">
    <property type="protein sequence ID" value="ASIC014084-PA"/>
    <property type="gene ID" value="ASIC014084"/>
</dbReference>
<dbReference type="AlphaFoldDB" id="A0A084W7B2"/>
<reference evidence="2" key="2">
    <citation type="submission" date="2020-05" db="UniProtKB">
        <authorList>
            <consortium name="EnsemblMetazoa"/>
        </authorList>
    </citation>
    <scope>IDENTIFICATION</scope>
</reference>
<sequence>MAANGTGIGLIKPIPSKSWAYERCREFTNCYAANALENLARHELFASSRSAAREWKSDSEKLIKLPSRVALRKEKVLLEEIRIFPHHRFASDRGVDRENLCSHAVRYRATGKVNERAE</sequence>
<evidence type="ECO:0000313" key="1">
    <source>
        <dbReference type="EMBL" id="KFB46106.1"/>
    </source>
</evidence>
<dbReference type="EMBL" id="ATLV01021188">
    <property type="status" value="NOT_ANNOTATED_CDS"/>
    <property type="molecule type" value="Genomic_DNA"/>
</dbReference>
<organism evidence="1">
    <name type="scientific">Anopheles sinensis</name>
    <name type="common">Mosquito</name>
    <dbReference type="NCBI Taxonomy" id="74873"/>
    <lineage>
        <taxon>Eukaryota</taxon>
        <taxon>Metazoa</taxon>
        <taxon>Ecdysozoa</taxon>
        <taxon>Arthropoda</taxon>
        <taxon>Hexapoda</taxon>
        <taxon>Insecta</taxon>
        <taxon>Pterygota</taxon>
        <taxon>Neoptera</taxon>
        <taxon>Endopterygota</taxon>
        <taxon>Diptera</taxon>
        <taxon>Nematocera</taxon>
        <taxon>Culicoidea</taxon>
        <taxon>Culicidae</taxon>
        <taxon>Anophelinae</taxon>
        <taxon>Anopheles</taxon>
    </lineage>
</organism>